<dbReference type="PANTHER" id="PTHR21660:SF1">
    <property type="entry name" value="ACYL-COENZYME A THIOESTERASE 13"/>
    <property type="match status" value="1"/>
</dbReference>
<evidence type="ECO:0000259" key="3">
    <source>
        <dbReference type="Pfam" id="PF03061"/>
    </source>
</evidence>
<comment type="similarity">
    <text evidence="1">Belongs to the thioesterase PaaI family.</text>
</comment>
<evidence type="ECO:0000313" key="4">
    <source>
        <dbReference type="EMBL" id="OYD48365.1"/>
    </source>
</evidence>
<evidence type="ECO:0000313" key="5">
    <source>
        <dbReference type="Proteomes" id="UP000215441"/>
    </source>
</evidence>
<dbReference type="OrthoDB" id="7060041at2"/>
<dbReference type="Gene3D" id="3.10.129.10">
    <property type="entry name" value="Hotdog Thioesterase"/>
    <property type="match status" value="1"/>
</dbReference>
<dbReference type="Proteomes" id="UP000215441">
    <property type="component" value="Unassembled WGS sequence"/>
</dbReference>
<keyword evidence="2" id="KW-0378">Hydrolase</keyword>
<evidence type="ECO:0000256" key="2">
    <source>
        <dbReference type="ARBA" id="ARBA00022801"/>
    </source>
</evidence>
<dbReference type="PANTHER" id="PTHR21660">
    <property type="entry name" value="THIOESTERASE SUPERFAMILY MEMBER-RELATED"/>
    <property type="match status" value="1"/>
</dbReference>
<name>A0A235EIT7_9BURK</name>
<organism evidence="4 5">
    <name type="scientific">Acidovorax kalamii</name>
    <dbReference type="NCBI Taxonomy" id="2004485"/>
    <lineage>
        <taxon>Bacteria</taxon>
        <taxon>Pseudomonadati</taxon>
        <taxon>Pseudomonadota</taxon>
        <taxon>Betaproteobacteria</taxon>
        <taxon>Burkholderiales</taxon>
        <taxon>Comamonadaceae</taxon>
        <taxon>Acidovorax</taxon>
    </lineage>
</organism>
<proteinExistence type="inferred from homology"/>
<feature type="domain" description="Thioesterase" evidence="3">
    <location>
        <begin position="50"/>
        <end position="124"/>
    </location>
</feature>
<dbReference type="InterPro" id="IPR039298">
    <property type="entry name" value="ACOT13"/>
</dbReference>
<dbReference type="SUPFAM" id="SSF54637">
    <property type="entry name" value="Thioesterase/thiol ester dehydrase-isomerase"/>
    <property type="match status" value="1"/>
</dbReference>
<dbReference type="InterPro" id="IPR029069">
    <property type="entry name" value="HotDog_dom_sf"/>
</dbReference>
<dbReference type="Pfam" id="PF03061">
    <property type="entry name" value="4HBT"/>
    <property type="match status" value="1"/>
</dbReference>
<dbReference type="NCBIfam" id="TIGR00369">
    <property type="entry name" value="unchar_dom_1"/>
    <property type="match status" value="1"/>
</dbReference>
<dbReference type="InterPro" id="IPR003736">
    <property type="entry name" value="PAAI_dom"/>
</dbReference>
<evidence type="ECO:0000256" key="1">
    <source>
        <dbReference type="ARBA" id="ARBA00008324"/>
    </source>
</evidence>
<protein>
    <submittedName>
        <fullName evidence="4">Thioesterase</fullName>
    </submittedName>
</protein>
<dbReference type="GO" id="GO:0047617">
    <property type="term" value="F:fatty acyl-CoA hydrolase activity"/>
    <property type="evidence" value="ECO:0007669"/>
    <property type="project" value="InterPro"/>
</dbReference>
<dbReference type="InterPro" id="IPR006683">
    <property type="entry name" value="Thioestr_dom"/>
</dbReference>
<dbReference type="AlphaFoldDB" id="A0A235EIT7"/>
<reference evidence="4 5" key="1">
    <citation type="submission" date="2017-07" db="EMBL/GenBank/DDBJ databases">
        <title>Acidovorax KNDSW TSA 6 genome sequence and assembly.</title>
        <authorList>
            <person name="Mayilraj S."/>
        </authorList>
    </citation>
    <scope>NUCLEOTIDE SEQUENCE [LARGE SCALE GENOMIC DNA]</scope>
    <source>
        <strain evidence="4 5">KNDSW-TSA6</strain>
    </source>
</reference>
<sequence>MSSHAEIPPGFAPLQSGGPFIQHNGPLYLRHEGSVVQFGFRVERRHVNPMNNLHGGMMASFCDMLLPLSVHRKSDQVADRFLPTISLQIDYLAPAPLGAWVQGEAEPLRVTRSLVFAQGLVTADGVPCARVSGVFKIGPAVPSNAVE</sequence>
<accession>A0A235EIT7</accession>
<gene>
    <name evidence="4" type="ORF">CBY09_20260</name>
</gene>
<dbReference type="RefSeq" id="WP_094291371.1">
    <property type="nucleotide sequence ID" value="NZ_NOIG01000012.1"/>
</dbReference>
<comment type="caution">
    <text evidence="4">The sequence shown here is derived from an EMBL/GenBank/DDBJ whole genome shotgun (WGS) entry which is preliminary data.</text>
</comment>
<dbReference type="EMBL" id="NOIG01000012">
    <property type="protein sequence ID" value="OYD48365.1"/>
    <property type="molecule type" value="Genomic_DNA"/>
</dbReference>
<dbReference type="CDD" id="cd03443">
    <property type="entry name" value="PaaI_thioesterase"/>
    <property type="match status" value="1"/>
</dbReference>
<keyword evidence="5" id="KW-1185">Reference proteome</keyword>